<dbReference type="Pfam" id="PF01885">
    <property type="entry name" value="PTS_2-RNA"/>
    <property type="match status" value="1"/>
</dbReference>
<proteinExistence type="inferred from homology"/>
<feature type="chain" id="PRO_5040329005" description="2'-phosphotransferase" evidence="8">
    <location>
        <begin position="23"/>
        <end position="301"/>
    </location>
</feature>
<evidence type="ECO:0000256" key="3">
    <source>
        <dbReference type="ARBA" id="ARBA00012007"/>
    </source>
</evidence>
<keyword evidence="5" id="KW-0520">NAD</keyword>
<feature type="region of interest" description="Disordered" evidence="7">
    <location>
        <begin position="24"/>
        <end position="68"/>
    </location>
</feature>
<keyword evidence="8" id="KW-0732">Signal</keyword>
<dbReference type="AlphaFoldDB" id="A0A9P6W8H7"/>
<dbReference type="Gene3D" id="1.10.10.970">
    <property type="entry name" value="RNA 2'-phosphotransferase, Tpt1/KptA family, N-terminal domain"/>
    <property type="match status" value="1"/>
</dbReference>
<evidence type="ECO:0000313" key="9">
    <source>
        <dbReference type="EMBL" id="KAG0667122.1"/>
    </source>
</evidence>
<reference evidence="9 10" key="1">
    <citation type="submission" date="2020-11" db="EMBL/GenBank/DDBJ databases">
        <title>Kefir isolates.</title>
        <authorList>
            <person name="Marcisauskas S."/>
            <person name="Kim Y."/>
            <person name="Blasche S."/>
        </authorList>
    </citation>
    <scope>NUCLEOTIDE SEQUENCE [LARGE SCALE GENOMIC DNA]</scope>
    <source>
        <strain evidence="9 10">KR</strain>
    </source>
</reference>
<comment type="catalytic activity">
    <reaction evidence="6">
        <text>2'-phospho-[ligated tRNA] + NAD(+) = mature tRNA + ADP-alpha-D-ribose 1'',2''-cyclic phosphate + nicotinamide</text>
        <dbReference type="Rhea" id="RHEA:23324"/>
        <dbReference type="Rhea" id="RHEA-COMP:11106"/>
        <dbReference type="Rhea" id="RHEA-COMP:11107"/>
        <dbReference type="ChEBI" id="CHEBI:17154"/>
        <dbReference type="ChEBI" id="CHEBI:57540"/>
        <dbReference type="ChEBI" id="CHEBI:76596"/>
        <dbReference type="ChEBI" id="CHEBI:82883"/>
        <dbReference type="ChEBI" id="CHEBI:85027"/>
        <dbReference type="EC" id="2.7.1.160"/>
    </reaction>
</comment>
<dbReference type="Gene3D" id="3.20.170.30">
    <property type="match status" value="1"/>
</dbReference>
<evidence type="ECO:0000256" key="4">
    <source>
        <dbReference type="ARBA" id="ARBA00022679"/>
    </source>
</evidence>
<accession>A0A9P6W8H7</accession>
<dbReference type="OrthoDB" id="419694at2759"/>
<organism evidence="9 10">
    <name type="scientific">Rhodotorula mucilaginosa</name>
    <name type="common">Yeast</name>
    <name type="synonym">Rhodotorula rubra</name>
    <dbReference type="NCBI Taxonomy" id="5537"/>
    <lineage>
        <taxon>Eukaryota</taxon>
        <taxon>Fungi</taxon>
        <taxon>Dikarya</taxon>
        <taxon>Basidiomycota</taxon>
        <taxon>Pucciniomycotina</taxon>
        <taxon>Microbotryomycetes</taxon>
        <taxon>Sporidiobolales</taxon>
        <taxon>Sporidiobolaceae</taxon>
        <taxon>Rhodotorula</taxon>
    </lineage>
</organism>
<dbReference type="GO" id="GO:0000215">
    <property type="term" value="F:tRNA 2'-phosphotransferase activity"/>
    <property type="evidence" value="ECO:0007669"/>
    <property type="project" value="UniProtKB-EC"/>
</dbReference>
<dbReference type="PANTHER" id="PTHR12684:SF2">
    <property type="entry name" value="TRNA 2'-PHOSPHOTRANSFERASE 1"/>
    <property type="match status" value="1"/>
</dbReference>
<feature type="signal peptide" evidence="8">
    <location>
        <begin position="1"/>
        <end position="22"/>
    </location>
</feature>
<dbReference type="InterPro" id="IPR042081">
    <property type="entry name" value="RNA_2'-PTrans_C"/>
</dbReference>
<dbReference type="InterPro" id="IPR002745">
    <property type="entry name" value="Ptrans_KptA/Tpt1"/>
</dbReference>
<evidence type="ECO:0000256" key="6">
    <source>
        <dbReference type="ARBA" id="ARBA00047949"/>
    </source>
</evidence>
<feature type="compositionally biased region" description="Low complexity" evidence="7">
    <location>
        <begin position="24"/>
        <end position="50"/>
    </location>
</feature>
<dbReference type="GO" id="GO:0006388">
    <property type="term" value="P:tRNA splicing, via endonucleolytic cleavage and ligation"/>
    <property type="evidence" value="ECO:0007669"/>
    <property type="project" value="TreeGrafter"/>
</dbReference>
<comment type="similarity">
    <text evidence="2">Belongs to the KptA/TPT1 family.</text>
</comment>
<dbReference type="EMBL" id="PUHQ01000002">
    <property type="protein sequence ID" value="KAG0667122.1"/>
    <property type="molecule type" value="Genomic_DNA"/>
</dbReference>
<comment type="caution">
    <text evidence="9">The sequence shown here is derived from an EMBL/GenBank/DDBJ whole genome shotgun (WGS) entry which is preliminary data.</text>
</comment>
<comment type="function">
    <text evidence="1">Catalyzes the last step of tRNA splicing, the transfer of the splice junction 2'-phosphate from ligated tRNA to NAD to produce ADP-ribose 1''-2'' cyclic phosphate.</text>
</comment>
<sequence>MSTSSSSLTSWSLAILLSKAMSAEPTTAPVASTSTAAPAPAVADSGAAPAPKVPKSARGRPADDPDTRWSKTLSYILRHGAAKEGLKLRPDGFVRVEDLMKRPKLKGCDMETLERIVRDNAKQRFTLQAEPTGPDGADELWIRANQGHSVKVEALELKPVERAEQVPVMVHGTYFRLWPAIEKEGLKVMTRNHIHCAIGLAGESGVISEPSAPAGMRTNCDLFIFLDVAQLLAGEFWRSLISTLLGHSSLILERHPADGIAIYTSTNNVVLTAGIDGVVPPKYFAKVVKKDGQVLVPPTDA</sequence>
<dbReference type="EC" id="2.7.1.160" evidence="3"/>
<evidence type="ECO:0000256" key="7">
    <source>
        <dbReference type="SAM" id="MobiDB-lite"/>
    </source>
</evidence>
<dbReference type="SUPFAM" id="SSF56399">
    <property type="entry name" value="ADP-ribosylation"/>
    <property type="match status" value="1"/>
</dbReference>
<dbReference type="Proteomes" id="UP000777482">
    <property type="component" value="Unassembled WGS sequence"/>
</dbReference>
<gene>
    <name evidence="9" type="ORF">C6P46_002533</name>
</gene>
<keyword evidence="4" id="KW-0808">Transferase</keyword>
<keyword evidence="10" id="KW-1185">Reference proteome</keyword>
<evidence type="ECO:0000256" key="2">
    <source>
        <dbReference type="ARBA" id="ARBA00009836"/>
    </source>
</evidence>
<evidence type="ECO:0000256" key="1">
    <source>
        <dbReference type="ARBA" id="ARBA00003343"/>
    </source>
</evidence>
<protein>
    <recommendedName>
        <fullName evidence="3">2'-phosphotransferase</fullName>
        <ecNumber evidence="3">2.7.1.160</ecNumber>
    </recommendedName>
</protein>
<evidence type="ECO:0000313" key="10">
    <source>
        <dbReference type="Proteomes" id="UP000777482"/>
    </source>
</evidence>
<evidence type="ECO:0000256" key="8">
    <source>
        <dbReference type="SAM" id="SignalP"/>
    </source>
</evidence>
<dbReference type="InterPro" id="IPR042080">
    <property type="entry name" value="RNA_2'-PTrans_N"/>
</dbReference>
<evidence type="ECO:0000256" key="5">
    <source>
        <dbReference type="ARBA" id="ARBA00023027"/>
    </source>
</evidence>
<dbReference type="PANTHER" id="PTHR12684">
    <property type="entry name" value="PUTATIVE PHOSPHOTRANSFERASE"/>
    <property type="match status" value="1"/>
</dbReference>
<name>A0A9P6W8H7_RHOMI</name>